<organism evidence="1 2">
    <name type="scientific">Cetraspora pellucida</name>
    <dbReference type="NCBI Taxonomy" id="1433469"/>
    <lineage>
        <taxon>Eukaryota</taxon>
        <taxon>Fungi</taxon>
        <taxon>Fungi incertae sedis</taxon>
        <taxon>Mucoromycota</taxon>
        <taxon>Glomeromycotina</taxon>
        <taxon>Glomeromycetes</taxon>
        <taxon>Diversisporales</taxon>
        <taxon>Gigasporaceae</taxon>
        <taxon>Cetraspora</taxon>
    </lineage>
</organism>
<gene>
    <name evidence="1" type="ORF">SPELUC_LOCUS13641</name>
</gene>
<accession>A0ACA9Q753</accession>
<keyword evidence="2" id="KW-1185">Reference proteome</keyword>
<name>A0ACA9Q753_9GLOM</name>
<feature type="non-terminal residue" evidence="1">
    <location>
        <position position="1"/>
    </location>
</feature>
<sequence>LNKENKSIDSLLDITKKILEQNTSIMKKQETLETTLTQLIKDVRTLQSSYENLKSKARENGYEWWQ</sequence>
<evidence type="ECO:0000313" key="2">
    <source>
        <dbReference type="Proteomes" id="UP000789366"/>
    </source>
</evidence>
<proteinExistence type="predicted"/>
<comment type="caution">
    <text evidence="1">The sequence shown here is derived from an EMBL/GenBank/DDBJ whole genome shotgun (WGS) entry which is preliminary data.</text>
</comment>
<evidence type="ECO:0000313" key="1">
    <source>
        <dbReference type="EMBL" id="CAG8738901.1"/>
    </source>
</evidence>
<reference evidence="1" key="1">
    <citation type="submission" date="2021-06" db="EMBL/GenBank/DDBJ databases">
        <authorList>
            <person name="Kallberg Y."/>
            <person name="Tangrot J."/>
            <person name="Rosling A."/>
        </authorList>
    </citation>
    <scope>NUCLEOTIDE SEQUENCE</scope>
    <source>
        <strain evidence="1">28 12/20/2015</strain>
    </source>
</reference>
<dbReference type="EMBL" id="CAJVPW010036999">
    <property type="protein sequence ID" value="CAG8738901.1"/>
    <property type="molecule type" value="Genomic_DNA"/>
</dbReference>
<dbReference type="Proteomes" id="UP000789366">
    <property type="component" value="Unassembled WGS sequence"/>
</dbReference>
<protein>
    <submittedName>
        <fullName evidence="1">6110_t:CDS:1</fullName>
    </submittedName>
</protein>
<feature type="non-terminal residue" evidence="1">
    <location>
        <position position="66"/>
    </location>
</feature>